<evidence type="ECO:0000256" key="2">
    <source>
        <dbReference type="ARBA" id="ARBA00023043"/>
    </source>
</evidence>
<dbReference type="Gene3D" id="1.25.40.20">
    <property type="entry name" value="Ankyrin repeat-containing domain"/>
    <property type="match status" value="1"/>
</dbReference>
<name>A0A316UEG6_9BASI</name>
<reference evidence="5 6" key="1">
    <citation type="journal article" date="2018" name="Mol. Biol. Evol.">
        <title>Broad Genomic Sampling Reveals a Smut Pathogenic Ancestry of the Fungal Clade Ustilaginomycotina.</title>
        <authorList>
            <person name="Kijpornyongpan T."/>
            <person name="Mondo S.J."/>
            <person name="Barry K."/>
            <person name="Sandor L."/>
            <person name="Lee J."/>
            <person name="Lipzen A."/>
            <person name="Pangilinan J."/>
            <person name="LaButti K."/>
            <person name="Hainaut M."/>
            <person name="Henrissat B."/>
            <person name="Grigoriev I.V."/>
            <person name="Spatafora J.W."/>
            <person name="Aime M.C."/>
        </authorList>
    </citation>
    <scope>NUCLEOTIDE SEQUENCE [LARGE SCALE GENOMIC DNA]</scope>
    <source>
        <strain evidence="5 6">MCA 4718</strain>
    </source>
</reference>
<dbReference type="RefSeq" id="XP_025350444.1">
    <property type="nucleotide sequence ID" value="XM_025491778.1"/>
</dbReference>
<dbReference type="GO" id="GO:0085020">
    <property type="term" value="P:protein K6-linked ubiquitination"/>
    <property type="evidence" value="ECO:0007669"/>
    <property type="project" value="TreeGrafter"/>
</dbReference>
<dbReference type="InterPro" id="IPR036770">
    <property type="entry name" value="Ankyrin_rpt-contain_sf"/>
</dbReference>
<dbReference type="Pfam" id="PF12796">
    <property type="entry name" value="Ank_2"/>
    <property type="match status" value="1"/>
</dbReference>
<protein>
    <submittedName>
        <fullName evidence="5">Ankyrin</fullName>
    </submittedName>
</protein>
<feature type="repeat" description="ANK" evidence="3">
    <location>
        <begin position="45"/>
        <end position="77"/>
    </location>
</feature>
<feature type="region of interest" description="Disordered" evidence="4">
    <location>
        <begin position="113"/>
        <end position="176"/>
    </location>
</feature>
<dbReference type="InterPro" id="IPR002110">
    <property type="entry name" value="Ankyrin_rpt"/>
</dbReference>
<dbReference type="PROSITE" id="PS50088">
    <property type="entry name" value="ANK_REPEAT"/>
    <property type="match status" value="2"/>
</dbReference>
<dbReference type="GeneID" id="37013512"/>
<feature type="compositionally biased region" description="Basic and acidic residues" evidence="4">
    <location>
        <begin position="113"/>
        <end position="125"/>
    </location>
</feature>
<dbReference type="SMART" id="SM00248">
    <property type="entry name" value="ANK"/>
    <property type="match status" value="3"/>
</dbReference>
<dbReference type="OrthoDB" id="9995210at2759"/>
<dbReference type="Proteomes" id="UP000245942">
    <property type="component" value="Unassembled WGS sequence"/>
</dbReference>
<dbReference type="PANTHER" id="PTHR24171">
    <property type="entry name" value="ANKYRIN REPEAT DOMAIN-CONTAINING PROTEIN 39-RELATED"/>
    <property type="match status" value="1"/>
</dbReference>
<feature type="compositionally biased region" description="Basic and acidic residues" evidence="4">
    <location>
        <begin position="132"/>
        <end position="148"/>
    </location>
</feature>
<feature type="compositionally biased region" description="Acidic residues" evidence="4">
    <location>
        <begin position="160"/>
        <end position="176"/>
    </location>
</feature>
<gene>
    <name evidence="5" type="ORF">BCV69DRAFT_280891</name>
</gene>
<sequence>MSDNDGATPEEQLLFACRTDNLDLFQTLITSEENPQLNVNTTDRFGMTPLHICVLYQSTEVLPLLLEEEVDVDLREKGKGDTPLHVAMRIEDSDNEEMRNWLVEQLLSAGADPKVRNSANEKPEDLLLGSAKESEKGQEVRRMLRDAEAENTFASKGDVVDEDAEPSDDEPPSDED</sequence>
<dbReference type="PROSITE" id="PS50297">
    <property type="entry name" value="ANK_REP_REGION"/>
    <property type="match status" value="2"/>
</dbReference>
<evidence type="ECO:0000313" key="5">
    <source>
        <dbReference type="EMBL" id="PWN23284.1"/>
    </source>
</evidence>
<keyword evidence="6" id="KW-1185">Reference proteome</keyword>
<feature type="repeat" description="ANK" evidence="3">
    <location>
        <begin position="79"/>
        <end position="118"/>
    </location>
</feature>
<evidence type="ECO:0000256" key="3">
    <source>
        <dbReference type="PROSITE-ProRule" id="PRU00023"/>
    </source>
</evidence>
<keyword evidence="2 3" id="KW-0040">ANK repeat</keyword>
<evidence type="ECO:0000256" key="1">
    <source>
        <dbReference type="ARBA" id="ARBA00022737"/>
    </source>
</evidence>
<dbReference type="GO" id="GO:0004842">
    <property type="term" value="F:ubiquitin-protein transferase activity"/>
    <property type="evidence" value="ECO:0007669"/>
    <property type="project" value="TreeGrafter"/>
</dbReference>
<dbReference type="PRINTS" id="PR01415">
    <property type="entry name" value="ANKYRIN"/>
</dbReference>
<evidence type="ECO:0000256" key="4">
    <source>
        <dbReference type="SAM" id="MobiDB-lite"/>
    </source>
</evidence>
<dbReference type="STRING" id="1684307.A0A316UEG6"/>
<dbReference type="AlphaFoldDB" id="A0A316UEG6"/>
<evidence type="ECO:0000313" key="6">
    <source>
        <dbReference type="Proteomes" id="UP000245942"/>
    </source>
</evidence>
<organism evidence="5 6">
    <name type="scientific">Pseudomicrostroma glucosiphilum</name>
    <dbReference type="NCBI Taxonomy" id="1684307"/>
    <lineage>
        <taxon>Eukaryota</taxon>
        <taxon>Fungi</taxon>
        <taxon>Dikarya</taxon>
        <taxon>Basidiomycota</taxon>
        <taxon>Ustilaginomycotina</taxon>
        <taxon>Exobasidiomycetes</taxon>
        <taxon>Microstromatales</taxon>
        <taxon>Microstromatales incertae sedis</taxon>
        <taxon>Pseudomicrostroma</taxon>
    </lineage>
</organism>
<dbReference type="SUPFAM" id="SSF48403">
    <property type="entry name" value="Ankyrin repeat"/>
    <property type="match status" value="1"/>
</dbReference>
<accession>A0A316UEG6</accession>
<proteinExistence type="predicted"/>
<dbReference type="EMBL" id="KZ819322">
    <property type="protein sequence ID" value="PWN23284.1"/>
    <property type="molecule type" value="Genomic_DNA"/>
</dbReference>
<keyword evidence="1" id="KW-0677">Repeat</keyword>
<dbReference type="PANTHER" id="PTHR24171:SF8">
    <property type="entry name" value="BRCA1-ASSOCIATED RING DOMAIN PROTEIN 1"/>
    <property type="match status" value="1"/>
</dbReference>